<sequence length="170" mass="16735">MDELRNTPAPVAPAHAAPVTTPASAAAVPPSDTAGLPDATGIGGRTAISEQAVAKVAAIAARSVSGVYALGNTTGRALGAVRDAVGGSSATQGVHVEVGEREVAVDISLVAVYGTALTTVANNVRAAVYGAVEQLVGLRVVEVNVEINDVHLPAESADPGTKPVTGAKAV</sequence>
<proteinExistence type="inferred from homology"/>
<dbReference type="Proteomes" id="UP000829758">
    <property type="component" value="Chromosome"/>
</dbReference>
<evidence type="ECO:0000256" key="2">
    <source>
        <dbReference type="SAM" id="MobiDB-lite"/>
    </source>
</evidence>
<comment type="similarity">
    <text evidence="1">Belongs to the asp23 family.</text>
</comment>
<keyword evidence="5" id="KW-1185">Reference proteome</keyword>
<dbReference type="Pfam" id="PF03780">
    <property type="entry name" value="Asp23"/>
    <property type="match status" value="1"/>
</dbReference>
<evidence type="ECO:0000313" key="6">
    <source>
        <dbReference type="Proteomes" id="UP001155145"/>
    </source>
</evidence>
<protein>
    <submittedName>
        <fullName evidence="3">Asp23/Gls24 family envelope stress response protein</fullName>
    </submittedName>
</protein>
<dbReference type="InterPro" id="IPR005531">
    <property type="entry name" value="Asp23"/>
</dbReference>
<dbReference type="RefSeq" id="WP_227905945.1">
    <property type="nucleotide sequence ID" value="NZ_CP094984.1"/>
</dbReference>
<dbReference type="EMBL" id="CP094984">
    <property type="protein sequence ID" value="UON92234.1"/>
    <property type="molecule type" value="Genomic_DNA"/>
</dbReference>
<evidence type="ECO:0000256" key="1">
    <source>
        <dbReference type="ARBA" id="ARBA00005721"/>
    </source>
</evidence>
<dbReference type="PANTHER" id="PTHR34297">
    <property type="entry name" value="HYPOTHETICAL CYTOSOLIC PROTEIN-RELATED"/>
    <property type="match status" value="1"/>
</dbReference>
<evidence type="ECO:0000313" key="3">
    <source>
        <dbReference type="EMBL" id="MCC3274243.1"/>
    </source>
</evidence>
<accession>A0A9X1SAK1</accession>
<organism evidence="3 6">
    <name type="scientific">Arthrobacter zhangbolii</name>
    <dbReference type="NCBI Taxonomy" id="2886936"/>
    <lineage>
        <taxon>Bacteria</taxon>
        <taxon>Bacillati</taxon>
        <taxon>Actinomycetota</taxon>
        <taxon>Actinomycetes</taxon>
        <taxon>Micrococcales</taxon>
        <taxon>Micrococcaceae</taxon>
        <taxon>Arthrobacter</taxon>
    </lineage>
</organism>
<dbReference type="Proteomes" id="UP001155145">
    <property type="component" value="Unassembled WGS sequence"/>
</dbReference>
<reference evidence="3" key="1">
    <citation type="submission" date="2021-10" db="EMBL/GenBank/DDBJ databases">
        <title>Novel species in genus Arthrobacter.</title>
        <authorList>
            <person name="Liu Y."/>
        </authorList>
    </citation>
    <scope>NUCLEOTIDE SEQUENCE</scope>
    <source>
        <strain evidence="3">Zg-Y462</strain>
        <strain evidence="5">zg-Y462</strain>
    </source>
</reference>
<dbReference type="AlphaFoldDB" id="A0A9X1SAK1"/>
<name>A0A9X1SAK1_9MICC</name>
<gene>
    <name evidence="3" type="ORF">LJ755_16080</name>
    <name evidence="4" type="ORF">MUK71_00810</name>
</gene>
<dbReference type="EMBL" id="JAJFZT010000013">
    <property type="protein sequence ID" value="MCC3274243.1"/>
    <property type="molecule type" value="Genomic_DNA"/>
</dbReference>
<evidence type="ECO:0000313" key="5">
    <source>
        <dbReference type="Proteomes" id="UP000829758"/>
    </source>
</evidence>
<feature type="region of interest" description="Disordered" evidence="2">
    <location>
        <begin position="1"/>
        <end position="39"/>
    </location>
</feature>
<evidence type="ECO:0000313" key="4">
    <source>
        <dbReference type="EMBL" id="UON92234.1"/>
    </source>
</evidence>
<feature type="compositionally biased region" description="Low complexity" evidence="2">
    <location>
        <begin position="7"/>
        <end position="30"/>
    </location>
</feature>
<dbReference type="PANTHER" id="PTHR34297:SF3">
    <property type="entry name" value="ALKALINE SHOCK PROTEIN 23"/>
    <property type="match status" value="1"/>
</dbReference>